<gene>
    <name evidence="1" type="ORF">MUK42_09797</name>
</gene>
<sequence length="60" mass="6717">MYVISLIRFSIAEVESSFVQDLEVSASTSATILPSLHGYHQSDWNGHAKENKHPNEFGQI</sequence>
<protein>
    <submittedName>
        <fullName evidence="1">Uncharacterized protein</fullName>
    </submittedName>
</protein>
<dbReference type="EMBL" id="CP097506">
    <property type="protein sequence ID" value="URD94525.1"/>
    <property type="molecule type" value="Genomic_DNA"/>
</dbReference>
<evidence type="ECO:0000313" key="1">
    <source>
        <dbReference type="EMBL" id="URD94525.1"/>
    </source>
</evidence>
<keyword evidence="2" id="KW-1185">Reference proteome</keyword>
<reference evidence="1" key="1">
    <citation type="submission" date="2022-05" db="EMBL/GenBank/DDBJ databases">
        <title>The Musa troglodytarum L. genome provides insights into the mechanism of non-climacteric behaviour and enrichment of carotenoids.</title>
        <authorList>
            <person name="Wang J."/>
        </authorList>
    </citation>
    <scope>NUCLEOTIDE SEQUENCE</scope>
    <source>
        <tissue evidence="1">Leaf</tissue>
    </source>
</reference>
<dbReference type="Proteomes" id="UP001055439">
    <property type="component" value="Chromosome 4"/>
</dbReference>
<name>A0A9E7FDB3_9LILI</name>
<evidence type="ECO:0000313" key="2">
    <source>
        <dbReference type="Proteomes" id="UP001055439"/>
    </source>
</evidence>
<dbReference type="AlphaFoldDB" id="A0A9E7FDB3"/>
<accession>A0A9E7FDB3</accession>
<organism evidence="1 2">
    <name type="scientific">Musa troglodytarum</name>
    <name type="common">fe'i banana</name>
    <dbReference type="NCBI Taxonomy" id="320322"/>
    <lineage>
        <taxon>Eukaryota</taxon>
        <taxon>Viridiplantae</taxon>
        <taxon>Streptophyta</taxon>
        <taxon>Embryophyta</taxon>
        <taxon>Tracheophyta</taxon>
        <taxon>Spermatophyta</taxon>
        <taxon>Magnoliopsida</taxon>
        <taxon>Liliopsida</taxon>
        <taxon>Zingiberales</taxon>
        <taxon>Musaceae</taxon>
        <taxon>Musa</taxon>
    </lineage>
</organism>
<proteinExistence type="predicted"/>